<dbReference type="EMBL" id="KV425585">
    <property type="protein sequence ID" value="KZT23485.1"/>
    <property type="molecule type" value="Genomic_DNA"/>
</dbReference>
<proteinExistence type="predicted"/>
<name>A0A165R9D5_9AGAM</name>
<sequence>MMDDGALHCESEDEADEPGDDDDLAAGADYDAAESAGAPNPEDTAIGSHRRRRMSDCDTDDPWYPWPDKETCILDILRHVPRCAFSDKQNSVIHWALMAMGVKDVPSERSMKDIQKVLQKMCGVQSLRFSGALGHIYYSNDLAAIMAQEISNPQVRPHLRFLPEDSGNRLSEAWQAQRWLHELDSSLTTPMIRTGGQDFYIYEPVLLHDGQVCMPHRWFTRGEEVLARTWAMSPSRDGGGWIVHEDHDGEVRESQLHLSLPHLIKAYAYRGLPDPRCIVGVLSGAAADSTDRMQEWTQTNPAVGNQWRSKAGGHHVVAFPIWLYCDDTSGNQSKKWNKHNSFLFTAAGLPRRFVHREFNIHFLATSNIAPPLEMLDGIVDQLKDCQESGIWAFDCVLKEWVVIIPSVLAMLGDNPMQSEMACHIGLMGKLFCRVCWVSGNPEEPNGDDQNARGDHDGDASDSSIHSAMSHDGDGSPDSPKSTSKVACRSKKNESMAEMKERIKQFMSIGFLRSQQETTGYLKSQLNMALRVGGFTAVKVARTATGIKDTFLAFFLDKLFKISKKRGKSKEKKQSELAQAATHLPPLMRMMSPMWRIQDLDPHADTPVEILHVILLGFVKYFWRDAMARLKDDQKRILIARLTSIDISGLGISPLAGATLVNYADHFLICTCKLTPRWFNKPKFHILLHLPEHIRRFGPAMLFATEGFESFNAIIRSHSIHSNRHAPSLDIAISMARANRLRHLLSGRYFRKISVQSARDADAVRGNSVAESNQHKSPWLANSAAICYSRLTCIGPSPRQLLEVNDFLRKTIGLEDDDHQSLMRAGVCAKAGHHKWWSATKANKHNITNIQVVTLAVTRGSNEVYTPQKVSLVNGDWCAENDWVTWRETDPIQPGHQYHRVGRVLEILQMKGSDAYNLGQADFVLVRRSIIGESHAQYHMPMVKLLDEYTLLEVKDILCMVNVQHNCMDNKCLLAANKSVYQEREQTTQFVDRVAHKNGMEYILNLAKMRDSRLLAPFQHAVPVANHDEVIHHMVLREIEVAKERAKSGDAKGKAKVKQGLDINHLSAGSAQVPNHSRKPSTLRHSHMPGSFSMQEPSPTGESNDWSFVNLDYNHFE</sequence>
<feature type="compositionally biased region" description="Low complexity" evidence="1">
    <location>
        <begin position="25"/>
        <end position="38"/>
    </location>
</feature>
<feature type="compositionally biased region" description="Basic and acidic residues" evidence="1">
    <location>
        <begin position="449"/>
        <end position="458"/>
    </location>
</feature>
<dbReference type="PANTHER" id="PTHR31912">
    <property type="entry name" value="IP13529P"/>
    <property type="match status" value="1"/>
</dbReference>
<protein>
    <submittedName>
        <fullName evidence="2">Uncharacterized protein</fullName>
    </submittedName>
</protein>
<dbReference type="Proteomes" id="UP000076761">
    <property type="component" value="Unassembled WGS sequence"/>
</dbReference>
<feature type="compositionally biased region" description="Basic and acidic residues" evidence="1">
    <location>
        <begin position="1"/>
        <end position="10"/>
    </location>
</feature>
<reference evidence="2 3" key="1">
    <citation type="journal article" date="2016" name="Mol. Biol. Evol.">
        <title>Comparative Genomics of Early-Diverging Mushroom-Forming Fungi Provides Insights into the Origins of Lignocellulose Decay Capabilities.</title>
        <authorList>
            <person name="Nagy L.G."/>
            <person name="Riley R."/>
            <person name="Tritt A."/>
            <person name="Adam C."/>
            <person name="Daum C."/>
            <person name="Floudas D."/>
            <person name="Sun H."/>
            <person name="Yadav J.S."/>
            <person name="Pangilinan J."/>
            <person name="Larsson K.H."/>
            <person name="Matsuura K."/>
            <person name="Barry K."/>
            <person name="Labutti K."/>
            <person name="Kuo R."/>
            <person name="Ohm R.A."/>
            <person name="Bhattacharya S.S."/>
            <person name="Shirouzu T."/>
            <person name="Yoshinaga Y."/>
            <person name="Martin F.M."/>
            <person name="Grigoriev I.V."/>
            <person name="Hibbett D.S."/>
        </authorList>
    </citation>
    <scope>NUCLEOTIDE SEQUENCE [LARGE SCALE GENOMIC DNA]</scope>
    <source>
        <strain evidence="2 3">HHB14362 ss-1</strain>
    </source>
</reference>
<feature type="region of interest" description="Disordered" evidence="1">
    <location>
        <begin position="1064"/>
        <end position="1104"/>
    </location>
</feature>
<feature type="region of interest" description="Disordered" evidence="1">
    <location>
        <begin position="1"/>
        <end position="59"/>
    </location>
</feature>
<dbReference type="AlphaFoldDB" id="A0A165R9D5"/>
<feature type="region of interest" description="Disordered" evidence="1">
    <location>
        <begin position="443"/>
        <end position="493"/>
    </location>
</feature>
<evidence type="ECO:0000313" key="2">
    <source>
        <dbReference type="EMBL" id="KZT23485.1"/>
    </source>
</evidence>
<dbReference type="InParanoid" id="A0A165R9D5"/>
<organism evidence="2 3">
    <name type="scientific">Neolentinus lepideus HHB14362 ss-1</name>
    <dbReference type="NCBI Taxonomy" id="1314782"/>
    <lineage>
        <taxon>Eukaryota</taxon>
        <taxon>Fungi</taxon>
        <taxon>Dikarya</taxon>
        <taxon>Basidiomycota</taxon>
        <taxon>Agaricomycotina</taxon>
        <taxon>Agaricomycetes</taxon>
        <taxon>Gloeophyllales</taxon>
        <taxon>Gloeophyllaceae</taxon>
        <taxon>Neolentinus</taxon>
    </lineage>
</organism>
<dbReference type="STRING" id="1314782.A0A165R9D5"/>
<feature type="compositionally biased region" description="Basic residues" evidence="1">
    <location>
        <begin position="1075"/>
        <end position="1086"/>
    </location>
</feature>
<keyword evidence="3" id="KW-1185">Reference proteome</keyword>
<evidence type="ECO:0000313" key="3">
    <source>
        <dbReference type="Proteomes" id="UP000076761"/>
    </source>
</evidence>
<dbReference type="OrthoDB" id="2246127at2759"/>
<feature type="compositionally biased region" description="Polar residues" evidence="1">
    <location>
        <begin position="1091"/>
        <end position="1104"/>
    </location>
</feature>
<dbReference type="PANTHER" id="PTHR31912:SF34">
    <property type="entry name" value="NOTOCHORD-RELATED PROTEIN"/>
    <property type="match status" value="1"/>
</dbReference>
<feature type="compositionally biased region" description="Acidic residues" evidence="1">
    <location>
        <begin position="11"/>
        <end position="24"/>
    </location>
</feature>
<gene>
    <name evidence="2" type="ORF">NEOLEDRAFT_1096240</name>
</gene>
<evidence type="ECO:0000256" key="1">
    <source>
        <dbReference type="SAM" id="MobiDB-lite"/>
    </source>
</evidence>
<accession>A0A165R9D5</accession>